<dbReference type="EMBL" id="JBHSPX010000007">
    <property type="protein sequence ID" value="MFC6065836.1"/>
    <property type="molecule type" value="Genomic_DNA"/>
</dbReference>
<evidence type="ECO:0000259" key="1">
    <source>
        <dbReference type="Pfam" id="PF18135"/>
    </source>
</evidence>
<gene>
    <name evidence="2" type="ORF">ACFP4F_25305</name>
</gene>
<evidence type="ECO:0000313" key="3">
    <source>
        <dbReference type="Proteomes" id="UP001596139"/>
    </source>
</evidence>
<protein>
    <submittedName>
        <fullName evidence="2">Type ISP restriction/modification enzyme</fullName>
    </submittedName>
</protein>
<accession>A0ABW1MPW6</accession>
<evidence type="ECO:0000313" key="2">
    <source>
        <dbReference type="EMBL" id="MFC6065836.1"/>
    </source>
</evidence>
<organism evidence="2 3">
    <name type="scientific">Streptomyces ochraceiscleroticus</name>
    <dbReference type="NCBI Taxonomy" id="47761"/>
    <lineage>
        <taxon>Bacteria</taxon>
        <taxon>Bacillati</taxon>
        <taxon>Actinomycetota</taxon>
        <taxon>Actinomycetes</taxon>
        <taxon>Kitasatosporales</taxon>
        <taxon>Streptomycetaceae</taxon>
        <taxon>Streptomyces</taxon>
    </lineage>
</organism>
<dbReference type="RefSeq" id="WP_031063516.1">
    <property type="nucleotide sequence ID" value="NZ_JBHSPX010000007.1"/>
</dbReference>
<name>A0ABW1MPW6_9ACTN</name>
<comment type="caution">
    <text evidence="2">The sequence shown here is derived from an EMBL/GenBank/DDBJ whole genome shotgun (WGS) entry which is preliminary data.</text>
</comment>
<reference evidence="3" key="1">
    <citation type="journal article" date="2019" name="Int. J. Syst. Evol. Microbiol.">
        <title>The Global Catalogue of Microorganisms (GCM) 10K type strain sequencing project: providing services to taxonomists for standard genome sequencing and annotation.</title>
        <authorList>
            <consortium name="The Broad Institute Genomics Platform"/>
            <consortium name="The Broad Institute Genome Sequencing Center for Infectious Disease"/>
            <person name="Wu L."/>
            <person name="Ma J."/>
        </authorList>
    </citation>
    <scope>NUCLEOTIDE SEQUENCE [LARGE SCALE GENOMIC DNA]</scope>
    <source>
        <strain evidence="3">CGMCC 1.15180</strain>
    </source>
</reference>
<dbReference type="Proteomes" id="UP001596139">
    <property type="component" value="Unassembled WGS sequence"/>
</dbReference>
<feature type="domain" description="Type ISP restriction-modification enzyme LLaBIII C-terminal specificity" evidence="1">
    <location>
        <begin position="12"/>
        <end position="337"/>
    </location>
</feature>
<sequence length="402" mass="42921">MTAKQDVPLLSDLMPWSVAAPRLGRAWIMAPDTGSLRARWDALLRADGLADRERLFHPSRVRTLHTAVGQLPGQATATGRLARLTAGDAPCAEPVRVRHGVYDQLWLLPDHRLIDAARPELWRVADASQLFAVEQPRVPQDPGPALALSTVLPVGRQGRVRPLYRRPAGTEPNLAPGLLGHLGDRLGHPVTAGDAFAYLAATARHDSGGIAVPLTADPDLWARGVALGRELIRLHTRGAGTGERPRLPGGRRPYVRAALPARGLPTELAYDPEEEALDIGRGRISPVPAAAWDAHAGGVRVLEAWLERRTGAVEPGTLEAVRPAAWPQEWTTDLLELITVLALLGELAPEQDRLTTALAESSTVGAAELTAAGVLPAPAAALRPASVLDHQEEGPEGQFALL</sequence>
<dbReference type="InterPro" id="IPR041635">
    <property type="entry name" value="Type_ISP_LLaBIII_C"/>
</dbReference>
<keyword evidence="3" id="KW-1185">Reference proteome</keyword>
<proteinExistence type="predicted"/>
<dbReference type="Pfam" id="PF18135">
    <property type="entry name" value="Type_ISP_C"/>
    <property type="match status" value="1"/>
</dbReference>